<protein>
    <submittedName>
        <fullName evidence="1">Uncharacterized protein</fullName>
    </submittedName>
</protein>
<reference evidence="1" key="1">
    <citation type="submission" date="2012-11" db="EMBL/GenBank/DDBJ databases">
        <title>Dependencies among metagenomic species, viruses, plasmids and units of genetic variation.</title>
        <authorList>
            <person name="Nielsen H.B."/>
            <person name="Almeida M."/>
            <person name="Juncker A.S."/>
            <person name="Rasmussen S."/>
            <person name="Li J."/>
            <person name="Sunagawa S."/>
            <person name="Plichta D."/>
            <person name="Gautier L."/>
            <person name="Le Chatelier E."/>
            <person name="Peletier E."/>
            <person name="Bonde I."/>
            <person name="Nielsen T."/>
            <person name="Manichanh C."/>
            <person name="Arumugam M."/>
            <person name="Batto J."/>
            <person name="Santos M.B.Q.D."/>
            <person name="Blom N."/>
            <person name="Borruel N."/>
            <person name="Burgdorf K.S."/>
            <person name="Boumezbeur F."/>
            <person name="Casellas F."/>
            <person name="Dore J."/>
            <person name="Guarner F."/>
            <person name="Hansen T."/>
            <person name="Hildebrand F."/>
            <person name="Kaas R.S."/>
            <person name="Kennedy S."/>
            <person name="Kristiansen K."/>
            <person name="Kultima J.R."/>
            <person name="Leonard P."/>
            <person name="Levenez F."/>
            <person name="Lund O."/>
            <person name="Moumen B."/>
            <person name="Le Paslier D."/>
            <person name="Pons N."/>
            <person name="Pedersen O."/>
            <person name="Prifti E."/>
            <person name="Qin J."/>
            <person name="Raes J."/>
            <person name="Tap J."/>
            <person name="Tims S."/>
            <person name="Ussery D.W."/>
            <person name="Yamada T."/>
            <person name="MetaHit consortium"/>
            <person name="Renault P."/>
            <person name="Sicheritz-Ponten T."/>
            <person name="Bork P."/>
            <person name="Wang J."/>
            <person name="Brunak S."/>
            <person name="Ehrlich S.D."/>
        </authorList>
    </citation>
    <scope>NUCLEOTIDE SEQUENCE [LARGE SCALE GENOMIC DNA]</scope>
</reference>
<evidence type="ECO:0000313" key="1">
    <source>
        <dbReference type="EMBL" id="CDB45662.1"/>
    </source>
</evidence>
<dbReference type="AlphaFoldDB" id="R6J5Q0"/>
<name>R6J5Q0_9FIRM</name>
<sequence>MSAKEALEQLSEFATDFVYGVDEYREFFFKPRVDEINEEARFWVGPHIDGFEPTQSIDKIVNYARIKGAAIDGDGESWLVTVEDKESQDLYGVSEEVWTLPTAYTAADAERWGQSELAKYKNPVLSAKATGVKLKYPKPDGVFWVRRLSTDGQALITDKEGKERKYPITKLKYTISGEKGIDFAMELGEPPYPPTAKYLLDIERNARNNELLQQAANTQLVK</sequence>
<dbReference type="EMBL" id="CBDS010000046">
    <property type="protein sequence ID" value="CDB45662.1"/>
    <property type="molecule type" value="Genomic_DNA"/>
</dbReference>
<comment type="caution">
    <text evidence="1">The sequence shown here is derived from an EMBL/GenBank/DDBJ whole genome shotgun (WGS) entry which is preliminary data.</text>
</comment>
<organism evidence="1">
    <name type="scientific">Phascolarctobacterium faecium</name>
    <dbReference type="NCBI Taxonomy" id="33025"/>
    <lineage>
        <taxon>Bacteria</taxon>
        <taxon>Bacillati</taxon>
        <taxon>Bacillota</taxon>
        <taxon>Negativicutes</taxon>
        <taxon>Acidaminococcales</taxon>
        <taxon>Acidaminococcaceae</taxon>
        <taxon>Phascolarctobacterium</taxon>
    </lineage>
</organism>
<gene>
    <name evidence="1" type="ORF">BN533_00788</name>
</gene>
<dbReference type="eggNOG" id="ENOG5033WUI">
    <property type="taxonomic scope" value="Bacteria"/>
</dbReference>
<proteinExistence type="predicted"/>
<accession>R6J5Q0</accession>
<dbReference type="HOGENOM" id="CLU_1244366_0_0_9"/>